<dbReference type="AlphaFoldDB" id="A0A6A2ZIY8"/>
<accession>A0A6A2ZIY8</accession>
<dbReference type="InterPro" id="IPR012337">
    <property type="entry name" value="RNaseH-like_sf"/>
</dbReference>
<proteinExistence type="predicted"/>
<dbReference type="SUPFAM" id="SSF53098">
    <property type="entry name" value="Ribonuclease H-like"/>
    <property type="match status" value="1"/>
</dbReference>
<dbReference type="EMBL" id="VEPZ02001142">
    <property type="protein sequence ID" value="KAE8692004.1"/>
    <property type="molecule type" value="Genomic_DNA"/>
</dbReference>
<comment type="caution">
    <text evidence="1">The sequence shown here is derived from an EMBL/GenBank/DDBJ whole genome shotgun (WGS) entry which is preliminary data.</text>
</comment>
<evidence type="ECO:0000313" key="2">
    <source>
        <dbReference type="Proteomes" id="UP000436088"/>
    </source>
</evidence>
<dbReference type="PANTHER" id="PTHR46481">
    <property type="entry name" value="ZINC FINGER BED DOMAIN-CONTAINING PROTEIN 4"/>
    <property type="match status" value="1"/>
</dbReference>
<name>A0A6A2ZIY8_HIBSY</name>
<keyword evidence="2" id="KW-1185">Reference proteome</keyword>
<gene>
    <name evidence="1" type="ORF">F3Y22_tig00110864pilonHSYRG00422</name>
</gene>
<organism evidence="1 2">
    <name type="scientific">Hibiscus syriacus</name>
    <name type="common">Rose of Sharon</name>
    <dbReference type="NCBI Taxonomy" id="106335"/>
    <lineage>
        <taxon>Eukaryota</taxon>
        <taxon>Viridiplantae</taxon>
        <taxon>Streptophyta</taxon>
        <taxon>Embryophyta</taxon>
        <taxon>Tracheophyta</taxon>
        <taxon>Spermatophyta</taxon>
        <taxon>Magnoliopsida</taxon>
        <taxon>eudicotyledons</taxon>
        <taxon>Gunneridae</taxon>
        <taxon>Pentapetalae</taxon>
        <taxon>rosids</taxon>
        <taxon>malvids</taxon>
        <taxon>Malvales</taxon>
        <taxon>Malvaceae</taxon>
        <taxon>Malvoideae</taxon>
        <taxon>Hibiscus</taxon>
    </lineage>
</organism>
<sequence length="143" mass="15957">MDRHKGKEIGKVLETCILEWGIKDKILCVTDDNACCNDVAIGLLRKNLCDKLVLGGEFFHMRCAAHVLNLIVRDGLSKVKNSISSIRGSVRYVTRSPSRAKLFDECAKCVKVLHKGSVCLDVATRWNSTYLMLGNALKFEKSI</sequence>
<dbReference type="InterPro" id="IPR052035">
    <property type="entry name" value="ZnF_BED_domain_contain"/>
</dbReference>
<dbReference type="PANTHER" id="PTHR46481:SF8">
    <property type="entry name" value="ZINC FINGER BED DOMAIN-CONTAINING PROTEIN RICESLEEPER 1-LIKE"/>
    <property type="match status" value="1"/>
</dbReference>
<evidence type="ECO:0000313" key="1">
    <source>
        <dbReference type="EMBL" id="KAE8692004.1"/>
    </source>
</evidence>
<protein>
    <submittedName>
        <fullName evidence="1">Uncharacterized protein</fullName>
    </submittedName>
</protein>
<dbReference type="Proteomes" id="UP000436088">
    <property type="component" value="Unassembled WGS sequence"/>
</dbReference>
<reference evidence="1" key="1">
    <citation type="submission" date="2019-09" db="EMBL/GenBank/DDBJ databases">
        <title>Draft genome information of white flower Hibiscus syriacus.</title>
        <authorList>
            <person name="Kim Y.-M."/>
        </authorList>
    </citation>
    <scope>NUCLEOTIDE SEQUENCE [LARGE SCALE GENOMIC DNA]</scope>
    <source>
        <strain evidence="1">YM2019G1</strain>
    </source>
</reference>